<dbReference type="EMBL" id="JAHLJV010000157">
    <property type="protein sequence ID" value="KAK1566150.1"/>
    <property type="molecule type" value="Genomic_DNA"/>
</dbReference>
<dbReference type="RefSeq" id="XP_060407358.1">
    <property type="nucleotide sequence ID" value="XM_060560454.1"/>
</dbReference>
<name>A0AAD8UYK9_9PEZI</name>
<comment type="caution">
    <text evidence="1">The sequence shown here is derived from an EMBL/GenBank/DDBJ whole genome shotgun (WGS) entry which is preliminary data.</text>
</comment>
<protein>
    <submittedName>
        <fullName evidence="1">Uncharacterized protein</fullName>
    </submittedName>
</protein>
<sequence>MPNCNFSFKTKAKRFQASQGQVHYKQKHPNIIIKEEEEGDPSKISKYFNLIVLSYTITSIDSKSYLGVIGFEALDSAHTGVYLSKVFKSNIIEGYNIPFSRVIREIKELNTTEKEKVLKANTKRELNYHKEQQKPIVGDLKVKVKEDLKEEYNKKQSKFFRVVEE</sequence>
<proteinExistence type="predicted"/>
<gene>
    <name evidence="1" type="ORF">LY79DRAFT_584972</name>
</gene>
<evidence type="ECO:0000313" key="2">
    <source>
        <dbReference type="Proteomes" id="UP001230504"/>
    </source>
</evidence>
<organism evidence="1 2">
    <name type="scientific">Colletotrichum navitas</name>
    <dbReference type="NCBI Taxonomy" id="681940"/>
    <lineage>
        <taxon>Eukaryota</taxon>
        <taxon>Fungi</taxon>
        <taxon>Dikarya</taxon>
        <taxon>Ascomycota</taxon>
        <taxon>Pezizomycotina</taxon>
        <taxon>Sordariomycetes</taxon>
        <taxon>Hypocreomycetidae</taxon>
        <taxon>Glomerellales</taxon>
        <taxon>Glomerellaceae</taxon>
        <taxon>Colletotrichum</taxon>
        <taxon>Colletotrichum graminicola species complex</taxon>
    </lineage>
</organism>
<dbReference type="Proteomes" id="UP001230504">
    <property type="component" value="Unassembled WGS sequence"/>
</dbReference>
<accession>A0AAD8UYK9</accession>
<keyword evidence="2" id="KW-1185">Reference proteome</keyword>
<reference evidence="1" key="1">
    <citation type="submission" date="2021-06" db="EMBL/GenBank/DDBJ databases">
        <title>Comparative genomics, transcriptomics and evolutionary studies reveal genomic signatures of adaptation to plant cell wall in hemibiotrophic fungi.</title>
        <authorList>
            <consortium name="DOE Joint Genome Institute"/>
            <person name="Baroncelli R."/>
            <person name="Diaz J.F."/>
            <person name="Benocci T."/>
            <person name="Peng M."/>
            <person name="Battaglia E."/>
            <person name="Haridas S."/>
            <person name="Andreopoulos W."/>
            <person name="Labutti K."/>
            <person name="Pangilinan J."/>
            <person name="Floch G.L."/>
            <person name="Makela M.R."/>
            <person name="Henrissat B."/>
            <person name="Grigoriev I.V."/>
            <person name="Crouch J.A."/>
            <person name="De Vries R.P."/>
            <person name="Sukno S.A."/>
            <person name="Thon M.R."/>
        </authorList>
    </citation>
    <scope>NUCLEOTIDE SEQUENCE</scope>
    <source>
        <strain evidence="1">CBS 125086</strain>
    </source>
</reference>
<evidence type="ECO:0000313" key="1">
    <source>
        <dbReference type="EMBL" id="KAK1566150.1"/>
    </source>
</evidence>
<dbReference type="AlphaFoldDB" id="A0AAD8UYK9"/>
<dbReference type="GeneID" id="85444694"/>